<evidence type="ECO:0000313" key="11">
    <source>
        <dbReference type="EMBL" id="EFO88263.1"/>
    </source>
</evidence>
<dbReference type="InParanoid" id="E3N6V9"/>
<evidence type="ECO:0000256" key="6">
    <source>
        <dbReference type="ARBA" id="ARBA00022801"/>
    </source>
</evidence>
<dbReference type="Proteomes" id="UP000008281">
    <property type="component" value="Unassembled WGS sequence"/>
</dbReference>
<feature type="domain" description="Peptidase M10 metallopeptidase" evidence="10">
    <location>
        <begin position="138"/>
        <end position="210"/>
    </location>
</feature>
<gene>
    <name evidence="11" type="ORF">CRE_08489</name>
</gene>
<dbReference type="InterPro" id="IPR036365">
    <property type="entry name" value="PGBD-like_sf"/>
</dbReference>
<dbReference type="eggNOG" id="KOG1565">
    <property type="taxonomic scope" value="Eukaryota"/>
</dbReference>
<dbReference type="PANTHER" id="PTHR10201">
    <property type="entry name" value="MATRIX METALLOPROTEINASE"/>
    <property type="match status" value="1"/>
</dbReference>
<evidence type="ECO:0000256" key="9">
    <source>
        <dbReference type="SAM" id="SignalP"/>
    </source>
</evidence>
<dbReference type="GO" id="GO:0005615">
    <property type="term" value="C:extracellular space"/>
    <property type="evidence" value="ECO:0007669"/>
    <property type="project" value="TreeGrafter"/>
</dbReference>
<feature type="chain" id="PRO_5003178214" description="Peptidase M10 metallopeptidase domain-containing protein" evidence="9">
    <location>
        <begin position="24"/>
        <end position="358"/>
    </location>
</feature>
<dbReference type="GO" id="GO:0030198">
    <property type="term" value="P:extracellular matrix organization"/>
    <property type="evidence" value="ECO:0007669"/>
    <property type="project" value="TreeGrafter"/>
</dbReference>
<evidence type="ECO:0000256" key="4">
    <source>
        <dbReference type="ARBA" id="ARBA00022723"/>
    </source>
</evidence>
<name>E3N6V9_CAERE</name>
<evidence type="ECO:0000256" key="7">
    <source>
        <dbReference type="ARBA" id="ARBA00022833"/>
    </source>
</evidence>
<dbReference type="GO" id="GO:0004222">
    <property type="term" value="F:metalloendopeptidase activity"/>
    <property type="evidence" value="ECO:0007669"/>
    <property type="project" value="InterPro"/>
</dbReference>
<keyword evidence="6" id="KW-0378">Hydrolase</keyword>
<dbReference type="AlphaFoldDB" id="E3N6V9"/>
<evidence type="ECO:0000256" key="2">
    <source>
        <dbReference type="ARBA" id="ARBA00010370"/>
    </source>
</evidence>
<dbReference type="HOGENOM" id="CLU_774419_0_0_1"/>
<evidence type="ECO:0000256" key="3">
    <source>
        <dbReference type="ARBA" id="ARBA00022670"/>
    </source>
</evidence>
<evidence type="ECO:0000256" key="5">
    <source>
        <dbReference type="ARBA" id="ARBA00022729"/>
    </source>
</evidence>
<organism evidence="12">
    <name type="scientific">Caenorhabditis remanei</name>
    <name type="common">Caenorhabditis vulgaris</name>
    <dbReference type="NCBI Taxonomy" id="31234"/>
    <lineage>
        <taxon>Eukaryota</taxon>
        <taxon>Metazoa</taxon>
        <taxon>Ecdysozoa</taxon>
        <taxon>Nematoda</taxon>
        <taxon>Chromadorea</taxon>
        <taxon>Rhabditida</taxon>
        <taxon>Rhabditina</taxon>
        <taxon>Rhabditomorpha</taxon>
        <taxon>Rhabditoidea</taxon>
        <taxon>Rhabditidae</taxon>
        <taxon>Peloderinae</taxon>
        <taxon>Caenorhabditis</taxon>
    </lineage>
</organism>
<comment type="similarity">
    <text evidence="2">Belongs to the peptidase M10A family.</text>
</comment>
<dbReference type="GO" id="GO:0031012">
    <property type="term" value="C:extracellular matrix"/>
    <property type="evidence" value="ECO:0007669"/>
    <property type="project" value="InterPro"/>
</dbReference>
<dbReference type="OrthoDB" id="7550572at2759"/>
<dbReference type="GO" id="GO:0006508">
    <property type="term" value="P:proteolysis"/>
    <property type="evidence" value="ECO:0007669"/>
    <property type="project" value="UniProtKB-KW"/>
</dbReference>
<keyword evidence="5 9" id="KW-0732">Signal</keyword>
<accession>E3N6V9</accession>
<dbReference type="SUPFAM" id="SSF47090">
    <property type="entry name" value="PGBD-like"/>
    <property type="match status" value="1"/>
</dbReference>
<comment type="cofactor">
    <cofactor evidence="1">
        <name>Zn(2+)</name>
        <dbReference type="ChEBI" id="CHEBI:29105"/>
    </cofactor>
</comment>
<dbReference type="InterPro" id="IPR024079">
    <property type="entry name" value="MetalloPept_cat_dom_sf"/>
</dbReference>
<dbReference type="SUPFAM" id="SSF55486">
    <property type="entry name" value="Metalloproteases ('zincins'), catalytic domain"/>
    <property type="match status" value="1"/>
</dbReference>
<sequence length="358" mass="41664">MSKGKLLSIPLVVALYLFSFAHPAPFNIGKETYSEDESLEDTSMPFDYDEAHNFIKNEMKKYGYLKKRSSPMEFKAALKNFQEVLEIEESGEVDEQTMAAALKPRCSQTDILHTSSRFKRFSLSKRSKWSKKHFTLPNSISLTWCLSEFTTDMSPVETRRIVKKVFDIWTSQSNIRHEKKIGLNFEEASSKDDCDINIMFATGHHGDEYAVCFSKTTRDLSLKIFILRSHIISFVWTGNQYAKIPKCTTSNVEKITRRNIKSELQLNDEDVKHYTIIVCNFLAGLQLWKNTPQYNPINSLEDQFRENQQTTLVDGTTAFRRLIRHAKHLQESSRRSPLDEDFFNNNFFESFMAEYENN</sequence>
<evidence type="ECO:0000313" key="12">
    <source>
        <dbReference type="Proteomes" id="UP000008281"/>
    </source>
</evidence>
<dbReference type="GO" id="GO:0030574">
    <property type="term" value="P:collagen catabolic process"/>
    <property type="evidence" value="ECO:0007669"/>
    <property type="project" value="TreeGrafter"/>
</dbReference>
<keyword evidence="8" id="KW-0482">Metalloprotease</keyword>
<keyword evidence="12" id="KW-1185">Reference proteome</keyword>
<dbReference type="InterPro" id="IPR001818">
    <property type="entry name" value="Pept_M10_metallopeptidase"/>
</dbReference>
<dbReference type="EMBL" id="DS268543">
    <property type="protein sequence ID" value="EFO88263.1"/>
    <property type="molecule type" value="Genomic_DNA"/>
</dbReference>
<keyword evidence="7" id="KW-0862">Zinc</keyword>
<proteinExistence type="inferred from homology"/>
<evidence type="ECO:0000256" key="8">
    <source>
        <dbReference type="ARBA" id="ARBA00023049"/>
    </source>
</evidence>
<dbReference type="PANTHER" id="PTHR10201:SF291">
    <property type="entry name" value="MATRIX METALLOPROTEINASE 1, ISOFORM C-RELATED"/>
    <property type="match status" value="1"/>
</dbReference>
<keyword evidence="3" id="KW-0645">Protease</keyword>
<dbReference type="STRING" id="31234.E3N6V9"/>
<dbReference type="Pfam" id="PF00413">
    <property type="entry name" value="Peptidase_M10"/>
    <property type="match status" value="1"/>
</dbReference>
<dbReference type="Gene3D" id="3.40.390.10">
    <property type="entry name" value="Collagenase (Catalytic Domain)"/>
    <property type="match status" value="1"/>
</dbReference>
<keyword evidence="4" id="KW-0479">Metal-binding</keyword>
<dbReference type="GO" id="GO:0008270">
    <property type="term" value="F:zinc ion binding"/>
    <property type="evidence" value="ECO:0007669"/>
    <property type="project" value="InterPro"/>
</dbReference>
<protein>
    <recommendedName>
        <fullName evidence="10">Peptidase M10 metallopeptidase domain-containing protein</fullName>
    </recommendedName>
</protein>
<evidence type="ECO:0000256" key="1">
    <source>
        <dbReference type="ARBA" id="ARBA00001947"/>
    </source>
</evidence>
<reference evidence="11" key="1">
    <citation type="submission" date="2007-07" db="EMBL/GenBank/DDBJ databases">
        <title>PCAP assembly of the Caenorhabditis remanei genome.</title>
        <authorList>
            <consortium name="The Caenorhabditis remanei Sequencing Consortium"/>
            <person name="Wilson R.K."/>
        </authorList>
    </citation>
    <scope>NUCLEOTIDE SEQUENCE [LARGE SCALE GENOMIC DNA]</scope>
    <source>
        <strain evidence="11">PB4641</strain>
    </source>
</reference>
<feature type="signal peptide" evidence="9">
    <location>
        <begin position="1"/>
        <end position="23"/>
    </location>
</feature>
<evidence type="ECO:0000259" key="10">
    <source>
        <dbReference type="Pfam" id="PF00413"/>
    </source>
</evidence>